<evidence type="ECO:0000313" key="1">
    <source>
        <dbReference type="EMBL" id="CAG8706384.1"/>
    </source>
</evidence>
<organism evidence="1 2">
    <name type="scientific">Cetraspora pellucida</name>
    <dbReference type="NCBI Taxonomy" id="1433469"/>
    <lineage>
        <taxon>Eukaryota</taxon>
        <taxon>Fungi</taxon>
        <taxon>Fungi incertae sedis</taxon>
        <taxon>Mucoromycota</taxon>
        <taxon>Glomeromycotina</taxon>
        <taxon>Glomeromycetes</taxon>
        <taxon>Diversisporales</taxon>
        <taxon>Gigasporaceae</taxon>
        <taxon>Cetraspora</taxon>
    </lineage>
</organism>
<feature type="non-terminal residue" evidence="1">
    <location>
        <position position="1"/>
    </location>
</feature>
<comment type="caution">
    <text evidence="1">The sequence shown here is derived from an EMBL/GenBank/DDBJ whole genome shotgun (WGS) entry which is preliminary data.</text>
</comment>
<dbReference type="Proteomes" id="UP000789759">
    <property type="component" value="Unassembled WGS sequence"/>
</dbReference>
<gene>
    <name evidence="1" type="ORF">CPELLU_LOCUS12100</name>
</gene>
<keyword evidence="2" id="KW-1185">Reference proteome</keyword>
<sequence>AEEEMLIELETELLNNSTKKDKTTNTNWKTKTFNNIAAHYPLKK</sequence>
<name>A0A9N9N6Z6_9GLOM</name>
<evidence type="ECO:0000313" key="2">
    <source>
        <dbReference type="Proteomes" id="UP000789759"/>
    </source>
</evidence>
<accession>A0A9N9N6Z6</accession>
<feature type="non-terminal residue" evidence="1">
    <location>
        <position position="44"/>
    </location>
</feature>
<dbReference type="EMBL" id="CAJVQA010011345">
    <property type="protein sequence ID" value="CAG8706384.1"/>
    <property type="molecule type" value="Genomic_DNA"/>
</dbReference>
<dbReference type="AlphaFoldDB" id="A0A9N9N6Z6"/>
<reference evidence="1" key="1">
    <citation type="submission" date="2021-06" db="EMBL/GenBank/DDBJ databases">
        <authorList>
            <person name="Kallberg Y."/>
            <person name="Tangrot J."/>
            <person name="Rosling A."/>
        </authorList>
    </citation>
    <scope>NUCLEOTIDE SEQUENCE</scope>
    <source>
        <strain evidence="1">FL966</strain>
    </source>
</reference>
<proteinExistence type="predicted"/>
<protein>
    <submittedName>
        <fullName evidence="1">20981_t:CDS:1</fullName>
    </submittedName>
</protein>